<evidence type="ECO:0000313" key="1">
    <source>
        <dbReference type="EMBL" id="KAK5769861.1"/>
    </source>
</evidence>
<name>A0ABR0M9C7_GOSAR</name>
<proteinExistence type="predicted"/>
<dbReference type="Proteomes" id="UP001358586">
    <property type="component" value="Unassembled WGS sequence"/>
</dbReference>
<dbReference type="EMBL" id="JARKNE010000043">
    <property type="protein sequence ID" value="KAK5769861.1"/>
    <property type="molecule type" value="Genomic_DNA"/>
</dbReference>
<evidence type="ECO:0000313" key="2">
    <source>
        <dbReference type="Proteomes" id="UP001358586"/>
    </source>
</evidence>
<keyword evidence="2" id="KW-1185">Reference proteome</keyword>
<comment type="caution">
    <text evidence="1">The sequence shown here is derived from an EMBL/GenBank/DDBJ whole genome shotgun (WGS) entry which is preliminary data.</text>
</comment>
<accession>A0ABR0M9C7</accession>
<sequence>MNGTEMGFHPYFFHTHPQLKLSRLLKSRSFRLALPERRTEVVDPLSRFELAALSSTKGGNFASPSVTELAPLTLTTGNDFTVTLSVTPAMNSPESQVICPRAYDCKEDLV</sequence>
<gene>
    <name evidence="1" type="ORF">PVK06_049901</name>
</gene>
<organism evidence="1 2">
    <name type="scientific">Gossypium arboreum</name>
    <name type="common">Tree cotton</name>
    <name type="synonym">Gossypium nanking</name>
    <dbReference type="NCBI Taxonomy" id="29729"/>
    <lineage>
        <taxon>Eukaryota</taxon>
        <taxon>Viridiplantae</taxon>
        <taxon>Streptophyta</taxon>
        <taxon>Embryophyta</taxon>
        <taxon>Tracheophyta</taxon>
        <taxon>Spermatophyta</taxon>
        <taxon>Magnoliopsida</taxon>
        <taxon>eudicotyledons</taxon>
        <taxon>Gunneridae</taxon>
        <taxon>Pentapetalae</taxon>
        <taxon>rosids</taxon>
        <taxon>malvids</taxon>
        <taxon>Malvales</taxon>
        <taxon>Malvaceae</taxon>
        <taxon>Malvoideae</taxon>
        <taxon>Gossypium</taxon>
    </lineage>
</organism>
<reference evidence="1 2" key="1">
    <citation type="submission" date="2023-03" db="EMBL/GenBank/DDBJ databases">
        <title>WGS of Gossypium arboreum.</title>
        <authorList>
            <person name="Yu D."/>
        </authorList>
    </citation>
    <scope>NUCLEOTIDE SEQUENCE [LARGE SCALE GENOMIC DNA]</scope>
    <source>
        <tissue evidence="1">Leaf</tissue>
    </source>
</reference>
<protein>
    <submittedName>
        <fullName evidence="1">Uncharacterized protein</fullName>
    </submittedName>
</protein>